<evidence type="ECO:0000313" key="2">
    <source>
        <dbReference type="Proteomes" id="UP000071561"/>
    </source>
</evidence>
<proteinExistence type="predicted"/>
<dbReference type="KEGG" id="pcm:AY601_3140"/>
<dbReference type="Proteomes" id="UP000071561">
    <property type="component" value="Chromosome"/>
</dbReference>
<organism evidence="1 2">
    <name type="scientific">Pedobacter cryoconitis</name>
    <dbReference type="NCBI Taxonomy" id="188932"/>
    <lineage>
        <taxon>Bacteria</taxon>
        <taxon>Pseudomonadati</taxon>
        <taxon>Bacteroidota</taxon>
        <taxon>Sphingobacteriia</taxon>
        <taxon>Sphingobacteriales</taxon>
        <taxon>Sphingobacteriaceae</taxon>
        <taxon>Pedobacter</taxon>
    </lineage>
</organism>
<reference evidence="1 2" key="1">
    <citation type="submission" date="2016-03" db="EMBL/GenBank/DDBJ databases">
        <title>Complete genome sequence of Pedobacter cryoconitis PAMC 27485.</title>
        <authorList>
            <person name="Lee J."/>
            <person name="Kim O.-S."/>
        </authorList>
    </citation>
    <scope>NUCLEOTIDE SEQUENCE [LARGE SCALE GENOMIC DNA]</scope>
    <source>
        <strain evidence="1 2">PAMC 27485</strain>
    </source>
</reference>
<accession>A0A127VFK5</accession>
<dbReference type="OrthoDB" id="705210at2"/>
<keyword evidence="2" id="KW-1185">Reference proteome</keyword>
<sequence length="196" mass="22397">MKYIFIIVILFSSQKMFSQSATYKLINKEKGTSSNISVRRTDDQVEVNVLANWNNKAGTYGQFTGKGILTDNKTTIKAEKKSLLCKVSLKFLKDSLEASFQDCNNYQLTDRFNGIYAKIADNVTGEYIVSTDICYFYSKPDDKSRKKGFANTPEVINVEEIFEGEWGFATLMSNGKQLFGYVKLSDLKFKRTYLYD</sequence>
<protein>
    <submittedName>
        <fullName evidence="1">Uncharacterized protein</fullName>
    </submittedName>
</protein>
<name>A0A127VFK5_9SPHI</name>
<evidence type="ECO:0000313" key="1">
    <source>
        <dbReference type="EMBL" id="AMQ00012.1"/>
    </source>
</evidence>
<dbReference type="EMBL" id="CP014504">
    <property type="protein sequence ID" value="AMQ00012.1"/>
    <property type="molecule type" value="Genomic_DNA"/>
</dbReference>
<gene>
    <name evidence="1" type="ORF">AY601_3140</name>
</gene>
<dbReference type="RefSeq" id="WP_068402660.1">
    <property type="nucleotide sequence ID" value="NZ_CP014504.1"/>
</dbReference>
<dbReference type="AlphaFoldDB" id="A0A127VFK5"/>
<dbReference type="PATRIC" id="fig|188932.3.peg.3272"/>